<proteinExistence type="inferred from homology"/>
<dbReference type="InterPro" id="IPR010516">
    <property type="entry name" value="SAP18"/>
</dbReference>
<feature type="compositionally biased region" description="Gly residues" evidence="2">
    <location>
        <begin position="1"/>
        <end position="10"/>
    </location>
</feature>
<organism evidence="3">
    <name type="scientific">Paramoeba aestuarina</name>
    <dbReference type="NCBI Taxonomy" id="180227"/>
    <lineage>
        <taxon>Eukaryota</taxon>
        <taxon>Amoebozoa</taxon>
        <taxon>Discosea</taxon>
        <taxon>Flabellinia</taxon>
        <taxon>Dactylopodida</taxon>
        <taxon>Paramoebidae</taxon>
        <taxon>Paramoeba</taxon>
    </lineage>
</organism>
<evidence type="ECO:0008006" key="4">
    <source>
        <dbReference type="Google" id="ProtNLM"/>
    </source>
</evidence>
<protein>
    <recommendedName>
        <fullName evidence="4">Histone deacetylase complex subunit SAP18</fullName>
    </recommendedName>
</protein>
<sequence length="145" mass="16004">MGGGRGGMGPRGPPRPLRPFEKVDREKVCPFLLRVFPCEGGHHRESEFISINSVPSGEVHLYTWSDATFSEISNLLRNVNESMRVPGVRLSYAVVAPNHQGQFHGREVAVLNPQGGDGQLTLGQVGLEPGDFLDVAVFTRRRNHF</sequence>
<evidence type="ECO:0000313" key="3">
    <source>
        <dbReference type="EMBL" id="CAE2292593.1"/>
    </source>
</evidence>
<feature type="region of interest" description="Disordered" evidence="2">
    <location>
        <begin position="1"/>
        <end position="20"/>
    </location>
</feature>
<dbReference type="Gene3D" id="3.10.20.550">
    <property type="entry name" value="ASAP complex, SAP18 subunit"/>
    <property type="match status" value="1"/>
</dbReference>
<name>A0A7S4KEM1_9EUKA</name>
<comment type="similarity">
    <text evidence="1">Belongs to the SAP18 family.</text>
</comment>
<evidence type="ECO:0000256" key="1">
    <source>
        <dbReference type="ARBA" id="ARBA00009143"/>
    </source>
</evidence>
<dbReference type="PANTHER" id="PTHR13082:SF0">
    <property type="entry name" value="HISTONE DEACETYLASE COMPLEX SUBUNIT SAP18"/>
    <property type="match status" value="1"/>
</dbReference>
<accession>A0A7S4KEM1</accession>
<dbReference type="InterPro" id="IPR042534">
    <property type="entry name" value="SAP18_sf"/>
</dbReference>
<dbReference type="EMBL" id="HBKR01008815">
    <property type="protein sequence ID" value="CAE2292593.1"/>
    <property type="molecule type" value="Transcribed_RNA"/>
</dbReference>
<evidence type="ECO:0000256" key="2">
    <source>
        <dbReference type="SAM" id="MobiDB-lite"/>
    </source>
</evidence>
<dbReference type="GO" id="GO:0003714">
    <property type="term" value="F:transcription corepressor activity"/>
    <property type="evidence" value="ECO:0007669"/>
    <property type="project" value="TreeGrafter"/>
</dbReference>
<dbReference type="Pfam" id="PF06487">
    <property type="entry name" value="SAP18"/>
    <property type="match status" value="1"/>
</dbReference>
<dbReference type="AlphaFoldDB" id="A0A7S4KEM1"/>
<dbReference type="GO" id="GO:0005634">
    <property type="term" value="C:nucleus"/>
    <property type="evidence" value="ECO:0007669"/>
    <property type="project" value="TreeGrafter"/>
</dbReference>
<dbReference type="PANTHER" id="PTHR13082">
    <property type="entry name" value="SAP18"/>
    <property type="match status" value="1"/>
</dbReference>
<reference evidence="3" key="1">
    <citation type="submission" date="2021-01" db="EMBL/GenBank/DDBJ databases">
        <authorList>
            <person name="Corre E."/>
            <person name="Pelletier E."/>
            <person name="Niang G."/>
            <person name="Scheremetjew M."/>
            <person name="Finn R."/>
            <person name="Kale V."/>
            <person name="Holt S."/>
            <person name="Cochrane G."/>
            <person name="Meng A."/>
            <person name="Brown T."/>
            <person name="Cohen L."/>
        </authorList>
    </citation>
    <scope>NUCLEOTIDE SEQUENCE</scope>
    <source>
        <strain evidence="3">SoJaBio B1-5/56/2</strain>
    </source>
</reference>
<gene>
    <name evidence="3" type="ORF">NAES01612_LOCUS5840</name>
</gene>